<protein>
    <submittedName>
        <fullName evidence="1">Uncharacterized protein</fullName>
    </submittedName>
</protein>
<evidence type="ECO:0000313" key="2">
    <source>
        <dbReference type="Proteomes" id="UP001558652"/>
    </source>
</evidence>
<dbReference type="AlphaFoldDB" id="A0ABD0YRW6"/>
<dbReference type="Proteomes" id="UP001558652">
    <property type="component" value="Unassembled WGS sequence"/>
</dbReference>
<sequence length="644" mass="68499">MSIDSLQGLSVHATKATLEHGKRLLTVFKTSMKNASLACGELGNSAKVSRQAPGELLSQVGENLPDAPPIPLEIPSLISVPDINAPSGIVSGLINPSEAGSERKDIYARQIPEDILNQITQNAPNFSLPESLSNLIPNTNGSNFLNPSGISSGFLNPGAAGSEQKEVYARQAPEAVLNQLTQNAPDLSLPDSFSNWIPKPNGSNFLNTSGISSGFLNPSGAGSELKEIHTRQAPEDILNQLTQNAPDLSLPDSFSNWIPKPNGSNFLNTSGISSGFLNPSGAGSELKEIHTRQAPEDILNQLTQNAPDLSLPDSFSNWIPKPNGSNFLNTSGISSGFLNPSGAGSELKEIHTRQAPEEILNQLTQNAPNFSLPDSFSNWIPKPNGSNFLNNSGISSGFLNPSGAGSELKEIYTRQAPEDILNQLTQNAPNFSLPDSFSNWIPKPNGSNFLNTSGISSGFLNPSGAGSEQKDVYARQAPEDILNQLTQNAPNFSLPDSFSNWIPKPNGSNFLNPTGISSGLLNPGGAGSEQKDVYARQAPEEILNQLTQNAPNFSLPDSLSNLIPKPNGSSFLNPSGISSSFLNPNGAGSEIKEMTVRKVPVAKESRLSTRQDPDFFNEMTAELSNLFGNSSGDNSDLLSSLMEN</sequence>
<keyword evidence="2" id="KW-1185">Reference proteome</keyword>
<comment type="caution">
    <text evidence="1">The sequence shown here is derived from an EMBL/GenBank/DDBJ whole genome shotgun (WGS) entry which is preliminary data.</text>
</comment>
<reference evidence="1 2" key="1">
    <citation type="submission" date="2024-07" db="EMBL/GenBank/DDBJ databases">
        <title>Chromosome-level genome assembly of the water stick insect Ranatra chinensis (Heteroptera: Nepidae).</title>
        <authorList>
            <person name="Liu X."/>
        </authorList>
    </citation>
    <scope>NUCLEOTIDE SEQUENCE [LARGE SCALE GENOMIC DNA]</scope>
    <source>
        <strain evidence="1">Cailab_2021Rc</strain>
        <tissue evidence="1">Muscle</tissue>
    </source>
</reference>
<name>A0ABD0YRW6_9HEMI</name>
<evidence type="ECO:0000313" key="1">
    <source>
        <dbReference type="EMBL" id="KAL1137974.1"/>
    </source>
</evidence>
<dbReference type="EMBL" id="JBFDAA010000004">
    <property type="protein sequence ID" value="KAL1137974.1"/>
    <property type="molecule type" value="Genomic_DNA"/>
</dbReference>
<proteinExistence type="predicted"/>
<gene>
    <name evidence="1" type="ORF">AAG570_009669</name>
</gene>
<accession>A0ABD0YRW6</accession>
<organism evidence="1 2">
    <name type="scientific">Ranatra chinensis</name>
    <dbReference type="NCBI Taxonomy" id="642074"/>
    <lineage>
        <taxon>Eukaryota</taxon>
        <taxon>Metazoa</taxon>
        <taxon>Ecdysozoa</taxon>
        <taxon>Arthropoda</taxon>
        <taxon>Hexapoda</taxon>
        <taxon>Insecta</taxon>
        <taxon>Pterygota</taxon>
        <taxon>Neoptera</taxon>
        <taxon>Paraneoptera</taxon>
        <taxon>Hemiptera</taxon>
        <taxon>Heteroptera</taxon>
        <taxon>Panheteroptera</taxon>
        <taxon>Nepomorpha</taxon>
        <taxon>Nepidae</taxon>
        <taxon>Ranatrinae</taxon>
        <taxon>Ranatra</taxon>
    </lineage>
</organism>